<dbReference type="Gene3D" id="3.30.300.130">
    <property type="entry name" value="Fe-S cluster assembly (FSCA)"/>
    <property type="match status" value="1"/>
</dbReference>
<protein>
    <submittedName>
        <fullName evidence="2">Metal-sulfur cluster biosynthetic enzyme</fullName>
    </submittedName>
</protein>
<dbReference type="RefSeq" id="WP_130418587.1">
    <property type="nucleotide sequence ID" value="NZ_SHKW01000001.1"/>
</dbReference>
<dbReference type="PANTHER" id="PTHR42831">
    <property type="entry name" value="FE-S PROTEIN MATURATION AUXILIARY FACTOR YITW"/>
    <property type="match status" value="1"/>
</dbReference>
<keyword evidence="3" id="KW-1185">Reference proteome</keyword>
<reference evidence="2 3" key="1">
    <citation type="submission" date="2019-02" db="EMBL/GenBank/DDBJ databases">
        <title>Genomic Encyclopedia of Archaeal and Bacterial Type Strains, Phase II (KMG-II): from individual species to whole genera.</title>
        <authorList>
            <person name="Goeker M."/>
        </authorList>
    </citation>
    <scope>NUCLEOTIDE SEQUENCE [LARGE SCALE GENOMIC DNA]</scope>
    <source>
        <strain evidence="2 3">DSM 18101</strain>
    </source>
</reference>
<dbReference type="OrthoDB" id="9805360at2"/>
<dbReference type="Proteomes" id="UP000292958">
    <property type="component" value="Unassembled WGS sequence"/>
</dbReference>
<dbReference type="Pfam" id="PF01883">
    <property type="entry name" value="FeS_assembly_P"/>
    <property type="match status" value="1"/>
</dbReference>
<name>A0A4Q7YSK4_9BACT</name>
<feature type="domain" description="MIP18 family-like" evidence="1">
    <location>
        <begin position="5"/>
        <end position="36"/>
    </location>
</feature>
<gene>
    <name evidence="2" type="ORF">BDD14_1992</name>
</gene>
<evidence type="ECO:0000313" key="2">
    <source>
        <dbReference type="EMBL" id="RZU40528.1"/>
    </source>
</evidence>
<evidence type="ECO:0000259" key="1">
    <source>
        <dbReference type="Pfam" id="PF01883"/>
    </source>
</evidence>
<organism evidence="2 3">
    <name type="scientific">Edaphobacter modestus</name>
    <dbReference type="NCBI Taxonomy" id="388466"/>
    <lineage>
        <taxon>Bacteria</taxon>
        <taxon>Pseudomonadati</taxon>
        <taxon>Acidobacteriota</taxon>
        <taxon>Terriglobia</taxon>
        <taxon>Terriglobales</taxon>
        <taxon>Acidobacteriaceae</taxon>
        <taxon>Edaphobacter</taxon>
    </lineage>
</organism>
<dbReference type="EMBL" id="SHKW01000001">
    <property type="protein sequence ID" value="RZU40528.1"/>
    <property type="molecule type" value="Genomic_DNA"/>
</dbReference>
<dbReference type="InterPro" id="IPR034904">
    <property type="entry name" value="FSCA_dom_sf"/>
</dbReference>
<comment type="caution">
    <text evidence="2">The sequence shown here is derived from an EMBL/GenBank/DDBJ whole genome shotgun (WGS) entry which is preliminary data.</text>
</comment>
<dbReference type="InterPro" id="IPR002744">
    <property type="entry name" value="MIP18-like"/>
</dbReference>
<sequence>MLTESDILTALRDCYDPTLPCNIIDLGLVHAIQVSADPEAPGAGIPGVPQKYRIHIEFSLTNPTEETEAQLTAQIRNRLAGLEEAGETTVVFVSQPSWNPQQITPEGRRILGLDGNPNLVQIR</sequence>
<accession>A0A4Q7YSK4</accession>
<dbReference type="InterPro" id="IPR052339">
    <property type="entry name" value="Fe-S_Maturation_MIP18"/>
</dbReference>
<dbReference type="AlphaFoldDB" id="A0A4Q7YSK4"/>
<evidence type="ECO:0000313" key="3">
    <source>
        <dbReference type="Proteomes" id="UP000292958"/>
    </source>
</evidence>
<dbReference type="SUPFAM" id="SSF117916">
    <property type="entry name" value="Fe-S cluster assembly (FSCA) domain-like"/>
    <property type="match status" value="1"/>
</dbReference>
<proteinExistence type="predicted"/>
<dbReference type="PANTHER" id="PTHR42831:SF1">
    <property type="entry name" value="FE-S PROTEIN MATURATION AUXILIARY FACTOR YITW"/>
    <property type="match status" value="1"/>
</dbReference>